<feature type="domain" description="ABC transporter" evidence="18">
    <location>
        <begin position="983"/>
        <end position="1474"/>
    </location>
</feature>
<feature type="region of interest" description="Disordered" evidence="17">
    <location>
        <begin position="1463"/>
        <end position="1486"/>
    </location>
</feature>
<keyword evidence="2" id="KW-0963">Cytoplasm</keyword>
<dbReference type="InterPro" id="IPR003593">
    <property type="entry name" value="AAA+_ATPase"/>
</dbReference>
<gene>
    <name evidence="19" type="primary">uvrA</name>
    <name evidence="19" type="ORF">JIN83_04790</name>
</gene>
<protein>
    <recommendedName>
        <fullName evidence="15">UvrABC system protein A</fullName>
    </recommendedName>
    <alternativeName>
        <fullName evidence="16">Excinuclease ABC subunit A</fullName>
    </alternativeName>
</protein>
<dbReference type="GO" id="GO:0003677">
    <property type="term" value="F:DNA binding"/>
    <property type="evidence" value="ECO:0007669"/>
    <property type="project" value="UniProtKB-KW"/>
</dbReference>
<comment type="subcellular location">
    <subcellularLocation>
        <location evidence="1">Cytoplasm</location>
    </subcellularLocation>
</comment>
<keyword evidence="11" id="KW-0267">Excision nuclease</keyword>
<evidence type="ECO:0000259" key="18">
    <source>
        <dbReference type="PROSITE" id="PS50893"/>
    </source>
</evidence>
<dbReference type="GO" id="GO:0016887">
    <property type="term" value="F:ATP hydrolysis activity"/>
    <property type="evidence" value="ECO:0007669"/>
    <property type="project" value="InterPro"/>
</dbReference>
<keyword evidence="8" id="KW-0863">Zinc-finger</keyword>
<dbReference type="GO" id="GO:0004518">
    <property type="term" value="F:nuclease activity"/>
    <property type="evidence" value="ECO:0007669"/>
    <property type="project" value="UniProtKB-KW"/>
</dbReference>
<dbReference type="Proteomes" id="UP000634206">
    <property type="component" value="Unassembled WGS sequence"/>
</dbReference>
<dbReference type="InterPro" id="IPR041552">
    <property type="entry name" value="UvrA_DNA-bd"/>
</dbReference>
<dbReference type="Gene3D" id="3.30.190.20">
    <property type="match status" value="1"/>
</dbReference>
<dbReference type="Gene3D" id="1.10.8.280">
    <property type="entry name" value="ABC transporter ATPase domain-like"/>
    <property type="match status" value="1"/>
</dbReference>
<reference evidence="19" key="1">
    <citation type="submission" date="2021-01" db="EMBL/GenBank/DDBJ databases">
        <title>Modified the classification status of verrucomicrobia.</title>
        <authorList>
            <person name="Feng X."/>
        </authorList>
    </citation>
    <scope>NUCLEOTIDE SEQUENCE</scope>
    <source>
        <strain evidence="19">5K15</strain>
    </source>
</reference>
<evidence type="ECO:0000313" key="20">
    <source>
        <dbReference type="Proteomes" id="UP000634206"/>
    </source>
</evidence>
<dbReference type="InterPro" id="IPR004602">
    <property type="entry name" value="UvrA"/>
</dbReference>
<feature type="region of interest" description="Disordered" evidence="17">
    <location>
        <begin position="1803"/>
        <end position="1822"/>
    </location>
</feature>
<evidence type="ECO:0000256" key="14">
    <source>
        <dbReference type="ARBA" id="ARBA00038000"/>
    </source>
</evidence>
<keyword evidence="3" id="KW-0479">Metal-binding</keyword>
<evidence type="ECO:0000256" key="11">
    <source>
        <dbReference type="ARBA" id="ARBA00022881"/>
    </source>
</evidence>
<keyword evidence="13" id="KW-0234">DNA repair</keyword>
<proteinExistence type="inferred from homology"/>
<evidence type="ECO:0000256" key="13">
    <source>
        <dbReference type="ARBA" id="ARBA00023204"/>
    </source>
</evidence>
<dbReference type="EMBL" id="JAENIG010000002">
    <property type="protein sequence ID" value="MBK1854261.1"/>
    <property type="molecule type" value="Genomic_DNA"/>
</dbReference>
<evidence type="ECO:0000256" key="2">
    <source>
        <dbReference type="ARBA" id="ARBA00022490"/>
    </source>
</evidence>
<comment type="caution">
    <text evidence="19">The sequence shown here is derived from an EMBL/GenBank/DDBJ whole genome shotgun (WGS) entry which is preliminary data.</text>
</comment>
<keyword evidence="20" id="KW-1185">Reference proteome</keyword>
<dbReference type="SUPFAM" id="SSF52540">
    <property type="entry name" value="P-loop containing nucleoside triphosphate hydrolases"/>
    <property type="match status" value="4"/>
</dbReference>
<dbReference type="InterPro" id="IPR013815">
    <property type="entry name" value="ATP_grasp_subdomain_1"/>
</dbReference>
<evidence type="ECO:0000256" key="7">
    <source>
        <dbReference type="ARBA" id="ARBA00022769"/>
    </source>
</evidence>
<dbReference type="Gene3D" id="3.30.1490.20">
    <property type="entry name" value="ATP-grasp fold, A domain"/>
    <property type="match status" value="1"/>
</dbReference>
<dbReference type="NCBIfam" id="TIGR00630">
    <property type="entry name" value="uvra"/>
    <property type="match status" value="1"/>
</dbReference>
<evidence type="ECO:0000256" key="3">
    <source>
        <dbReference type="ARBA" id="ARBA00022723"/>
    </source>
</evidence>
<evidence type="ECO:0000256" key="8">
    <source>
        <dbReference type="ARBA" id="ARBA00022771"/>
    </source>
</evidence>
<dbReference type="GO" id="GO:0009380">
    <property type="term" value="C:excinuclease repair complex"/>
    <property type="evidence" value="ECO:0007669"/>
    <property type="project" value="InterPro"/>
</dbReference>
<dbReference type="InterPro" id="IPR027417">
    <property type="entry name" value="P-loop_NTPase"/>
</dbReference>
<comment type="similarity">
    <text evidence="14">Belongs to the ABC transporter superfamily. UvrA family.</text>
</comment>
<dbReference type="PANTHER" id="PTHR43152">
    <property type="entry name" value="UVRABC SYSTEM PROTEIN A"/>
    <property type="match status" value="1"/>
</dbReference>
<keyword evidence="7" id="KW-0228">DNA excision</keyword>
<dbReference type="PANTHER" id="PTHR43152:SF3">
    <property type="entry name" value="UVRABC SYSTEM PROTEIN A"/>
    <property type="match status" value="1"/>
</dbReference>
<sequence>MPPKKRSQNAAQTDVISIKGARQHNLKNLDLEIPLGKFSVITGPSGSGKSSLAFHTLYAEGQRRYVETFSPYVRQFLDRMDKPAVDRIDGIPPAIAIEQKNTIRTTRSTVGTLTELNDYLKLLYPRLAVGYDPKTGEEITPDSPDSILAWCLENLADEQALVVFPVDLPAQGDIADTFEILNQQGYTRIFHGGEIIRTDEAPEKSKAKLSGKSLVVQDRVKITTRNRARLLEAIETSLSLGKGECSIVSTAGKKPSQQDFSTQWKNPNTGFTLRRPTASLFSFNSPLGACEHCRGFGRMIGIDLSKAIPDPSLSIKQGCVAPFQTSRGADCQRDLLRAAKANGIDINTPYFELEEHERRWLMRGERENSEDAWESGEWYGVKGFFDWVETKSYKMHVRVFLSRYRAYTDCPHCNGSRLTPEALCFKIHGQTLPDLWSMPINRLCDWFAEHFDTSKKKSGFDSSTLHALTEVKSRLSYLCDVGLTYLTLDRAANTLSGGEIERVNLTTCLGAALTNTLFVLDEPTVGLHQRDIDQLVRVMNDLRDKGNTVVVVEHEETVMRACDHLIDLGPAAGEHGGEIVAELSGRQAQLKKSLSRFPQSTTLPYLSGQQSISVPKKRRKAKQHLKITGANRHNIKNLDFDLPLGIFTCLTGVSGSGKSTLANDVLYLNLASQLGLTASDEAAPIKNITGSNHIRTVERIDQSPLTRTPRSTPAVHSGAFEAIRQLFTMTPEAKAQKLKPGYFSFNSGDGRCQRCLGNGFEKVEMQFLSDLYITCPECEGKRYHQKTLEYEYDGRNIAETLSLTATEAVAAFEAESHSGKEATLRKKIQSALQPLIDVGLGYLRLGQPLNTLSGGESQRLKLCGVLAESGTKKKAAGEAKTRLLILDEPTTGLHFTDIERLLEVFHRLADAGHTLLVIEHNLDVIRACDHIIDLGPGPGVDGGEIVFTGTPDQILKKKTETAKALNPSTQSTKKILKNSVHSVKNNNSIVISGAREHNLKDISVEIPRDELVVVTGLSGSGKSTLAFDIVFAEGQRRFLDSMSPYARQFAGQLEKPDIDRITGLPPTVAIAQRVSRGGGKSTTGTVTEIYHFLRLLYAKLGIQHCPESGEPVISQTAEAIELQIEKLRKKHKNLLILAPLIRSRKGYHTDVAAAAARRGTKQLLVDGQLINTADFEPLTRYKVHDIFAVCDSSEEALKMGKGHCSVLLKPSDSELIAFSTARVSPVTGKSFEDPDPHHFSFNSHRGWCPRCRGYGTINAGASKRVKTDQYNSALEAEIHETLANNDPDARVPCPDCQGSRLREDSRHVLIKGHPIYAINALSVTEAAELLETWKFADREQLLARDILPEIIQRLHFLDHVGLGYLQLDRSADTLSGGESQRIRLAAQLGSNLRGVLYVLDEPTIGLHPRDNVKLLDTLAALRDRGNSLLVVEHDDETIARASHLIELGPGAGVLGGEVTYDGKPPETTSAPAVMKEDHPRRSLPKVSAKSGWMKLTGCRANNLKNIDVRIPQARLTVLTGVSGCGKSSLMRGCIAIAAGKTSKAKDRPFDKATGFSKIKHTFEVDQTPIGKTSRSCPATYVKLLDAIRQTFAQLPDARTRGFTASRFSFNNAEGQCPECKGNGRIKLEMDFLPTTWVPCEACNEMRYNPATLEIRYNGKNIGEVLKMNIREAADFFHAHTKIHRTLALLSDTGLGYLQLGQPSPTLSGGEAQRIKLVSELTKGRKSLTKGALQNNNLYLIEEPSIGLHEEDVRKLIDVLHRLVNEGHTVIVIEHHTAIMAEADYIIDIGPEAGEKGGKIVSQGTPEHVAKSKTSRTAPFLDL</sequence>
<evidence type="ECO:0000256" key="17">
    <source>
        <dbReference type="SAM" id="MobiDB-lite"/>
    </source>
</evidence>
<dbReference type="SMART" id="SM00382">
    <property type="entry name" value="AAA"/>
    <property type="match status" value="3"/>
</dbReference>
<evidence type="ECO:0000256" key="9">
    <source>
        <dbReference type="ARBA" id="ARBA00022833"/>
    </source>
</evidence>
<dbReference type="InterPro" id="IPR003439">
    <property type="entry name" value="ABC_transporter-like_ATP-bd"/>
</dbReference>
<dbReference type="GO" id="GO:0005737">
    <property type="term" value="C:cytoplasm"/>
    <property type="evidence" value="ECO:0007669"/>
    <property type="project" value="UniProtKB-SubCell"/>
</dbReference>
<dbReference type="InterPro" id="IPR017871">
    <property type="entry name" value="ABC_transporter-like_CS"/>
</dbReference>
<keyword evidence="9" id="KW-0862">Zinc</keyword>
<evidence type="ECO:0000256" key="15">
    <source>
        <dbReference type="ARBA" id="ARBA00039316"/>
    </source>
</evidence>
<keyword evidence="12" id="KW-0238">DNA-binding</keyword>
<evidence type="ECO:0000256" key="6">
    <source>
        <dbReference type="ARBA" id="ARBA00022763"/>
    </source>
</evidence>
<organism evidence="19 20">
    <name type="scientific">Oceaniferula flava</name>
    <dbReference type="NCBI Taxonomy" id="2800421"/>
    <lineage>
        <taxon>Bacteria</taxon>
        <taxon>Pseudomonadati</taxon>
        <taxon>Verrucomicrobiota</taxon>
        <taxon>Verrucomicrobiia</taxon>
        <taxon>Verrucomicrobiales</taxon>
        <taxon>Verrucomicrobiaceae</taxon>
        <taxon>Oceaniferula</taxon>
    </lineage>
</organism>
<dbReference type="InterPro" id="IPR041102">
    <property type="entry name" value="UvrA_inter"/>
</dbReference>
<dbReference type="Gene3D" id="3.40.50.300">
    <property type="entry name" value="P-loop containing nucleotide triphosphate hydrolases"/>
    <property type="match status" value="5"/>
</dbReference>
<accession>A0AAE2VBU3</accession>
<evidence type="ECO:0000256" key="1">
    <source>
        <dbReference type="ARBA" id="ARBA00004496"/>
    </source>
</evidence>
<dbReference type="Pfam" id="PF17755">
    <property type="entry name" value="UvrA_DNA-bind"/>
    <property type="match status" value="1"/>
</dbReference>
<keyword evidence="5" id="KW-0547">Nucleotide-binding</keyword>
<evidence type="ECO:0000256" key="10">
    <source>
        <dbReference type="ARBA" id="ARBA00022840"/>
    </source>
</evidence>
<evidence type="ECO:0000256" key="16">
    <source>
        <dbReference type="ARBA" id="ARBA00042156"/>
    </source>
</evidence>
<dbReference type="Pfam" id="PF17760">
    <property type="entry name" value="UvrA_inter"/>
    <property type="match status" value="2"/>
</dbReference>
<feature type="domain" description="ABC transporter" evidence="18">
    <location>
        <begin position="619"/>
        <end position="967"/>
    </location>
</feature>
<evidence type="ECO:0000256" key="12">
    <source>
        <dbReference type="ARBA" id="ARBA00023125"/>
    </source>
</evidence>
<evidence type="ECO:0000313" key="19">
    <source>
        <dbReference type="EMBL" id="MBK1854261.1"/>
    </source>
</evidence>
<dbReference type="PROSITE" id="PS50893">
    <property type="entry name" value="ABC_TRANSPORTER_2"/>
    <property type="match status" value="2"/>
</dbReference>
<dbReference type="Gene3D" id="1.20.1580.10">
    <property type="entry name" value="ABC transporter ATPase like domain"/>
    <property type="match status" value="3"/>
</dbReference>
<dbReference type="GO" id="GO:0008270">
    <property type="term" value="F:zinc ion binding"/>
    <property type="evidence" value="ECO:0007669"/>
    <property type="project" value="UniProtKB-KW"/>
</dbReference>
<evidence type="ECO:0000256" key="4">
    <source>
        <dbReference type="ARBA" id="ARBA00022737"/>
    </source>
</evidence>
<dbReference type="GO" id="GO:0005524">
    <property type="term" value="F:ATP binding"/>
    <property type="evidence" value="ECO:0007669"/>
    <property type="project" value="UniProtKB-KW"/>
</dbReference>
<keyword evidence="6" id="KW-0227">DNA damage</keyword>
<keyword evidence="4" id="KW-0677">Repeat</keyword>
<dbReference type="RefSeq" id="WP_309488865.1">
    <property type="nucleotide sequence ID" value="NZ_JAENIG010000002.1"/>
</dbReference>
<dbReference type="PROSITE" id="PS00211">
    <property type="entry name" value="ABC_TRANSPORTER_1"/>
    <property type="match status" value="3"/>
</dbReference>
<dbReference type="GO" id="GO:0006289">
    <property type="term" value="P:nucleotide-excision repair"/>
    <property type="evidence" value="ECO:0007669"/>
    <property type="project" value="InterPro"/>
</dbReference>
<keyword evidence="10" id="KW-0067">ATP-binding</keyword>
<evidence type="ECO:0000256" key="5">
    <source>
        <dbReference type="ARBA" id="ARBA00022741"/>
    </source>
</evidence>
<name>A0AAE2VBU3_9BACT</name>